<dbReference type="EMBL" id="JAUCMN010000002">
    <property type="protein sequence ID" value="MDM7890680.1"/>
    <property type="molecule type" value="Genomic_DNA"/>
</dbReference>
<evidence type="ECO:0000313" key="2">
    <source>
        <dbReference type="EMBL" id="MDM7890680.1"/>
    </source>
</evidence>
<evidence type="ECO:0000313" key="3">
    <source>
        <dbReference type="Proteomes" id="UP001236404"/>
    </source>
</evidence>
<feature type="region of interest" description="Disordered" evidence="1">
    <location>
        <begin position="534"/>
        <end position="576"/>
    </location>
</feature>
<keyword evidence="3" id="KW-1185">Reference proteome</keyword>
<feature type="region of interest" description="Disordered" evidence="1">
    <location>
        <begin position="175"/>
        <end position="210"/>
    </location>
</feature>
<comment type="caution">
    <text evidence="2">The sequence shown here is derived from an EMBL/GenBank/DDBJ whole genome shotgun (WGS) entry which is preliminary data.</text>
</comment>
<dbReference type="RefSeq" id="WP_289472186.1">
    <property type="nucleotide sequence ID" value="NZ_JAUCMN010000002.1"/>
</dbReference>
<accession>A0ABT7TM71</accession>
<proteinExistence type="predicted"/>
<reference evidence="2 3" key="1">
    <citation type="submission" date="2023-06" db="EMBL/GenBank/DDBJ databases">
        <authorList>
            <person name="Feng G."/>
            <person name="Li J."/>
            <person name="Zhu H."/>
        </authorList>
    </citation>
    <scope>NUCLEOTIDE SEQUENCE [LARGE SCALE GENOMIC DNA]</scope>
    <source>
        <strain evidence="2 3">RHCKG28</strain>
    </source>
</reference>
<sequence length="576" mass="63650">MIDSTLPEGFRRMPGHLPQGVIPTNAEAIRIAVEVLEWSGMRPVLDRLQHSRPGLTATVPMATVLQLGIAFKVQDPKRDFLLSDLTRWAATLNRAQRRRIGLSNRFTYNRLQVPWRQLCAALDPEDSIFRLDDDGALLTPRLGWLPSLDVFANALVGASCRLPGWREILPPTPVQAMDSTDVETSAKSRAWTATPDGPDPVAPNDAAPSSEWTHDAAIWPKTGADGRAIVSADLEARIGWRTKTMERGANSFNGRDGHLIVDAGEPGSRFWVPLIRGVLLRAAGSYKAAAGIALLDSLLGGITFNTLVVDRGYSYAVPEAWAQQIRTRGLRIVHDLHTAQRRPHPADTLLGAFWLDGSLFPASLPQRMRKLPGFKARTSAEKRDKLHAAYDERATWAFVPNRRYPDGSVQLKGPARALHVRCVNYPPSTRLGSEIPRTACEPGAPCVCAKTVVISATEAEWERQTFVYGTTKWAAHYGLRNLVESQNAQLKYWRGSMRRNSTAMFGTTANTLVFALNSIAVNISMLRDAYGDIDPTSTTSTSHTAPRRRRTPAVVARHLRSTPRRQRTTTRTDTPA</sequence>
<feature type="compositionally biased region" description="Low complexity" evidence="1">
    <location>
        <begin position="535"/>
        <end position="544"/>
    </location>
</feature>
<protein>
    <recommendedName>
        <fullName evidence="4">Transposase DDE domain-containing protein</fullName>
    </recommendedName>
</protein>
<gene>
    <name evidence="2" type="ORF">QUG93_03185</name>
</gene>
<feature type="compositionally biased region" description="Basic residues" evidence="1">
    <location>
        <begin position="545"/>
        <end position="568"/>
    </location>
</feature>
<dbReference type="Proteomes" id="UP001236404">
    <property type="component" value="Unassembled WGS sequence"/>
</dbReference>
<name>A0ABT7TM71_9MICO</name>
<organism evidence="2 3">
    <name type="scientific">Curtobacterium caseinilyticum</name>
    <dbReference type="NCBI Taxonomy" id="3055137"/>
    <lineage>
        <taxon>Bacteria</taxon>
        <taxon>Bacillati</taxon>
        <taxon>Actinomycetota</taxon>
        <taxon>Actinomycetes</taxon>
        <taxon>Micrococcales</taxon>
        <taxon>Microbacteriaceae</taxon>
        <taxon>Curtobacterium</taxon>
    </lineage>
</organism>
<evidence type="ECO:0008006" key="4">
    <source>
        <dbReference type="Google" id="ProtNLM"/>
    </source>
</evidence>
<evidence type="ECO:0000256" key="1">
    <source>
        <dbReference type="SAM" id="MobiDB-lite"/>
    </source>
</evidence>